<dbReference type="GO" id="GO:0006508">
    <property type="term" value="P:proteolysis"/>
    <property type="evidence" value="ECO:0007669"/>
    <property type="project" value="UniProtKB-KW"/>
</dbReference>
<dbReference type="AlphaFoldDB" id="A0A8K2AC65"/>
<name>A0A8K2AC65_9CYAN</name>
<evidence type="ECO:0000259" key="5">
    <source>
        <dbReference type="PROSITE" id="PS51935"/>
    </source>
</evidence>
<comment type="similarity">
    <text evidence="1">Belongs to the peptidase C40 family.</text>
</comment>
<reference evidence="6" key="1">
    <citation type="submission" date="2019-12" db="EMBL/GenBank/DDBJ databases">
        <title>High-Quality draft genome sequences of three cyanobacteria isolated from the limestone walls of the Old Cathedral of Coimbra.</title>
        <authorList>
            <person name="Tiago I."/>
            <person name="Soares F."/>
            <person name="Portugal A."/>
        </authorList>
    </citation>
    <scope>NUCLEOTIDE SEQUENCE [LARGE SCALE GENOMIC DNA]</scope>
    <source>
        <strain evidence="6">C</strain>
    </source>
</reference>
<dbReference type="InterPro" id="IPR051202">
    <property type="entry name" value="Peptidase_C40"/>
</dbReference>
<dbReference type="Proteomes" id="UP000607397">
    <property type="component" value="Unassembled WGS sequence"/>
</dbReference>
<dbReference type="PANTHER" id="PTHR47053:SF1">
    <property type="entry name" value="MUREIN DD-ENDOPEPTIDASE MEPH-RELATED"/>
    <property type="match status" value="1"/>
</dbReference>
<dbReference type="Gene3D" id="3.90.1720.10">
    <property type="entry name" value="endopeptidase domain like (from Nostoc punctiforme)"/>
    <property type="match status" value="1"/>
</dbReference>
<evidence type="ECO:0000256" key="2">
    <source>
        <dbReference type="ARBA" id="ARBA00022670"/>
    </source>
</evidence>
<dbReference type="PROSITE" id="PS51935">
    <property type="entry name" value="NLPC_P60"/>
    <property type="match status" value="1"/>
</dbReference>
<dbReference type="Pfam" id="PF00877">
    <property type="entry name" value="NLPC_P60"/>
    <property type="match status" value="1"/>
</dbReference>
<accession>A0A8K2AC65</accession>
<sequence>MVSLAEWQVCCADQPLTEWVVQANLNLYDSPQLKTLATQAWPGRHLRSCPESTTPLQTELRLPHAPQALPVKLCEDDYPGWIAVQDLVVLKMADALYVAPVVSAGQIQARIGGAIAFTQQAMTLSNRYLWGGTISPDYDCSGLMQAAFAAQGIWLPRDAYQQEAFTQPIQNPGSTPEALIPELITGDLIFFGTPQQATHVALHLGDGQYIHSSGQAQGRDGIGIDTLCPDSLDPVSQAYYTQVRGAGRIVTCYSPEAAPHTKKHLG</sequence>
<dbReference type="PANTHER" id="PTHR47053">
    <property type="entry name" value="MUREIN DD-ENDOPEPTIDASE MEPH-RELATED"/>
    <property type="match status" value="1"/>
</dbReference>
<evidence type="ECO:0000256" key="1">
    <source>
        <dbReference type="ARBA" id="ARBA00007074"/>
    </source>
</evidence>
<dbReference type="SUPFAM" id="SSF54001">
    <property type="entry name" value="Cysteine proteinases"/>
    <property type="match status" value="1"/>
</dbReference>
<protein>
    <submittedName>
        <fullName evidence="6">NlpC/P60 family protein</fullName>
    </submittedName>
</protein>
<evidence type="ECO:0000256" key="4">
    <source>
        <dbReference type="ARBA" id="ARBA00022807"/>
    </source>
</evidence>
<gene>
    <name evidence="6" type="ORF">GS597_03845</name>
</gene>
<comment type="caution">
    <text evidence="6">The sequence shown here is derived from an EMBL/GenBank/DDBJ whole genome shotgun (WGS) entry which is preliminary data.</text>
</comment>
<dbReference type="SUPFAM" id="SSF82057">
    <property type="entry name" value="Prokaryotic SH3-related domain"/>
    <property type="match status" value="1"/>
</dbReference>
<dbReference type="InterPro" id="IPR000064">
    <property type="entry name" value="NLP_P60_dom"/>
</dbReference>
<evidence type="ECO:0000313" key="7">
    <source>
        <dbReference type="Proteomes" id="UP000607397"/>
    </source>
</evidence>
<evidence type="ECO:0000256" key="3">
    <source>
        <dbReference type="ARBA" id="ARBA00022801"/>
    </source>
</evidence>
<keyword evidence="7" id="KW-1185">Reference proteome</keyword>
<evidence type="ECO:0000313" key="6">
    <source>
        <dbReference type="EMBL" id="NCJ05655.1"/>
    </source>
</evidence>
<dbReference type="RefSeq" id="WP_161824130.1">
    <property type="nucleotide sequence ID" value="NZ_WVIC01000005.1"/>
</dbReference>
<keyword evidence="3" id="KW-0378">Hydrolase</keyword>
<dbReference type="Gene3D" id="2.30.30.40">
    <property type="entry name" value="SH3 Domains"/>
    <property type="match status" value="1"/>
</dbReference>
<proteinExistence type="inferred from homology"/>
<dbReference type="GO" id="GO:0008234">
    <property type="term" value="F:cysteine-type peptidase activity"/>
    <property type="evidence" value="ECO:0007669"/>
    <property type="project" value="UniProtKB-KW"/>
</dbReference>
<organism evidence="6 7">
    <name type="scientific">Petrachloros mirabilis ULC683</name>
    <dbReference type="NCBI Taxonomy" id="2781853"/>
    <lineage>
        <taxon>Bacteria</taxon>
        <taxon>Bacillati</taxon>
        <taxon>Cyanobacteriota</taxon>
        <taxon>Cyanophyceae</taxon>
        <taxon>Synechococcales</taxon>
        <taxon>Petrachlorosaceae</taxon>
        <taxon>Petrachloros</taxon>
        <taxon>Petrachloros mirabilis</taxon>
    </lineage>
</organism>
<keyword evidence="2" id="KW-0645">Protease</keyword>
<dbReference type="EMBL" id="WVIC01000005">
    <property type="protein sequence ID" value="NCJ05655.1"/>
    <property type="molecule type" value="Genomic_DNA"/>
</dbReference>
<keyword evidence="4" id="KW-0788">Thiol protease</keyword>
<feature type="domain" description="NlpC/P60" evidence="5">
    <location>
        <begin position="110"/>
        <end position="251"/>
    </location>
</feature>
<dbReference type="InterPro" id="IPR038765">
    <property type="entry name" value="Papain-like_cys_pep_sf"/>
</dbReference>